<dbReference type="GO" id="GO:0000151">
    <property type="term" value="C:ubiquitin ligase complex"/>
    <property type="evidence" value="ECO:0007669"/>
    <property type="project" value="TreeGrafter"/>
</dbReference>
<dbReference type="PANTHER" id="PTHR22770">
    <property type="entry name" value="UBIQUITIN CONJUGATING ENZYME 7 INTERACTING PROTEIN-RELATED"/>
    <property type="match status" value="1"/>
</dbReference>
<evidence type="ECO:0000256" key="2">
    <source>
        <dbReference type="ARBA" id="ARBA00022679"/>
    </source>
</evidence>
<organism evidence="13 14">
    <name type="scientific">Cercophora newfieldiana</name>
    <dbReference type="NCBI Taxonomy" id="92897"/>
    <lineage>
        <taxon>Eukaryota</taxon>
        <taxon>Fungi</taxon>
        <taxon>Dikarya</taxon>
        <taxon>Ascomycota</taxon>
        <taxon>Pezizomycotina</taxon>
        <taxon>Sordariomycetes</taxon>
        <taxon>Sordariomycetidae</taxon>
        <taxon>Sordariales</taxon>
        <taxon>Lasiosphaeriaceae</taxon>
        <taxon>Cercophora</taxon>
    </lineage>
</organism>
<evidence type="ECO:0000313" key="13">
    <source>
        <dbReference type="EMBL" id="KAK0643982.1"/>
    </source>
</evidence>
<feature type="domain" description="RING-type" evidence="10">
    <location>
        <begin position="630"/>
        <end position="669"/>
    </location>
</feature>
<evidence type="ECO:0000256" key="1">
    <source>
        <dbReference type="ARBA" id="ARBA00004906"/>
    </source>
</evidence>
<evidence type="ECO:0008006" key="15">
    <source>
        <dbReference type="Google" id="ProtNLM"/>
    </source>
</evidence>
<dbReference type="GO" id="GO:0043161">
    <property type="term" value="P:proteasome-mediated ubiquitin-dependent protein catabolic process"/>
    <property type="evidence" value="ECO:0007669"/>
    <property type="project" value="TreeGrafter"/>
</dbReference>
<dbReference type="InterPro" id="IPR001841">
    <property type="entry name" value="Znf_RING"/>
</dbReference>
<dbReference type="PROSITE" id="PS51873">
    <property type="entry name" value="TRIAD"/>
    <property type="match status" value="1"/>
</dbReference>
<dbReference type="InterPro" id="IPR036855">
    <property type="entry name" value="Znf_CCCH_sf"/>
</dbReference>
<keyword evidence="7 8" id="KW-0862">Zinc</keyword>
<dbReference type="CDD" id="cd22585">
    <property type="entry name" value="Rcat_RBR_DEAH12-like"/>
    <property type="match status" value="1"/>
</dbReference>
<evidence type="ECO:0000256" key="7">
    <source>
        <dbReference type="ARBA" id="ARBA00022833"/>
    </source>
</evidence>
<protein>
    <recommendedName>
        <fullName evidence="15">RING-type E3 ubiquitin transferase</fullName>
    </recommendedName>
</protein>
<evidence type="ECO:0000313" key="14">
    <source>
        <dbReference type="Proteomes" id="UP001174936"/>
    </source>
</evidence>
<dbReference type="InterPro" id="IPR051628">
    <property type="entry name" value="LUBAC_E3_Ligases"/>
</dbReference>
<dbReference type="Gene3D" id="4.10.1000.10">
    <property type="entry name" value="Zinc finger, CCCH-type"/>
    <property type="match status" value="1"/>
</dbReference>
<keyword evidence="4" id="KW-0677">Repeat</keyword>
<feature type="compositionally biased region" description="Polar residues" evidence="9">
    <location>
        <begin position="53"/>
        <end position="63"/>
    </location>
</feature>
<accession>A0AA39Y0Y4</accession>
<dbReference type="Pfam" id="PF00097">
    <property type="entry name" value="zf-C3HC4"/>
    <property type="match status" value="1"/>
</dbReference>
<evidence type="ECO:0000256" key="8">
    <source>
        <dbReference type="PROSITE-ProRule" id="PRU00723"/>
    </source>
</evidence>
<keyword evidence="2" id="KW-0808">Transferase</keyword>
<feature type="compositionally biased region" description="Acidic residues" evidence="9">
    <location>
        <begin position="113"/>
        <end position="124"/>
    </location>
</feature>
<keyword evidence="3 8" id="KW-0479">Metal-binding</keyword>
<feature type="region of interest" description="Disordered" evidence="9">
    <location>
        <begin position="103"/>
        <end position="124"/>
    </location>
</feature>
<dbReference type="GO" id="GO:0061630">
    <property type="term" value="F:ubiquitin protein ligase activity"/>
    <property type="evidence" value="ECO:0007669"/>
    <property type="project" value="UniProtKB-EC"/>
</dbReference>
<feature type="domain" description="C3H1-type" evidence="11">
    <location>
        <begin position="72"/>
        <end position="99"/>
    </location>
</feature>
<feature type="domain" description="RING-type" evidence="12">
    <location>
        <begin position="626"/>
        <end position="839"/>
    </location>
</feature>
<evidence type="ECO:0000256" key="5">
    <source>
        <dbReference type="ARBA" id="ARBA00022771"/>
    </source>
</evidence>
<evidence type="ECO:0000256" key="9">
    <source>
        <dbReference type="SAM" id="MobiDB-lite"/>
    </source>
</evidence>
<dbReference type="InterPro" id="IPR041367">
    <property type="entry name" value="Znf-CCCH_4"/>
</dbReference>
<dbReference type="SUPFAM" id="SSF57850">
    <property type="entry name" value="RING/U-box"/>
    <property type="match status" value="3"/>
</dbReference>
<name>A0AA39Y0Y4_9PEZI</name>
<dbReference type="SMART" id="SM00356">
    <property type="entry name" value="ZnF_C3H1"/>
    <property type="match status" value="2"/>
</dbReference>
<dbReference type="GO" id="GO:0008270">
    <property type="term" value="F:zinc ion binding"/>
    <property type="evidence" value="ECO:0007669"/>
    <property type="project" value="UniProtKB-KW"/>
</dbReference>
<proteinExistence type="predicted"/>
<evidence type="ECO:0000259" key="10">
    <source>
        <dbReference type="PROSITE" id="PS50089"/>
    </source>
</evidence>
<dbReference type="SMART" id="SM00647">
    <property type="entry name" value="IBR"/>
    <property type="match status" value="2"/>
</dbReference>
<dbReference type="PANTHER" id="PTHR22770:SF13">
    <property type="entry name" value="RING-TYPE DOMAIN-CONTAINING PROTEIN"/>
    <property type="match status" value="1"/>
</dbReference>
<evidence type="ECO:0000256" key="3">
    <source>
        <dbReference type="ARBA" id="ARBA00022723"/>
    </source>
</evidence>
<dbReference type="Pfam" id="PF18044">
    <property type="entry name" value="zf-CCCH_4"/>
    <property type="match status" value="1"/>
</dbReference>
<feature type="zinc finger region" description="C3H1-type" evidence="8">
    <location>
        <begin position="72"/>
        <end position="99"/>
    </location>
</feature>
<dbReference type="Pfam" id="PF14608">
    <property type="entry name" value="zf-CCCH_2"/>
    <property type="match status" value="1"/>
</dbReference>
<keyword evidence="5 8" id="KW-0863">Zinc-finger</keyword>
<dbReference type="InterPro" id="IPR000571">
    <property type="entry name" value="Znf_CCCH"/>
</dbReference>
<dbReference type="Gene3D" id="1.20.120.1750">
    <property type="match status" value="1"/>
</dbReference>
<reference evidence="13" key="1">
    <citation type="submission" date="2023-06" db="EMBL/GenBank/DDBJ databases">
        <title>Genome-scale phylogeny and comparative genomics of the fungal order Sordariales.</title>
        <authorList>
            <consortium name="Lawrence Berkeley National Laboratory"/>
            <person name="Hensen N."/>
            <person name="Bonometti L."/>
            <person name="Westerberg I."/>
            <person name="Brannstrom I.O."/>
            <person name="Guillou S."/>
            <person name="Cros-Aarteil S."/>
            <person name="Calhoun S."/>
            <person name="Haridas S."/>
            <person name="Kuo A."/>
            <person name="Mondo S."/>
            <person name="Pangilinan J."/>
            <person name="Riley R."/>
            <person name="Labutti K."/>
            <person name="Andreopoulos B."/>
            <person name="Lipzen A."/>
            <person name="Chen C."/>
            <person name="Yanf M."/>
            <person name="Daum C."/>
            <person name="Ng V."/>
            <person name="Clum A."/>
            <person name="Steindorff A."/>
            <person name="Ohm R."/>
            <person name="Martin F."/>
            <person name="Silar P."/>
            <person name="Natvig D."/>
            <person name="Lalanne C."/>
            <person name="Gautier V."/>
            <person name="Ament-Velasquez S.L."/>
            <person name="Kruys A."/>
            <person name="Hutchinson M.I."/>
            <person name="Powell A.J."/>
            <person name="Barry K."/>
            <person name="Miller A.N."/>
            <person name="Grigoriev I.V."/>
            <person name="Debuchy R."/>
            <person name="Gladieux P."/>
            <person name="Thoren M.H."/>
            <person name="Johannesson H."/>
        </authorList>
    </citation>
    <scope>NUCLEOTIDE SEQUENCE</scope>
    <source>
        <strain evidence="13">SMH2532-1</strain>
    </source>
</reference>
<dbReference type="EMBL" id="JAULSV010000005">
    <property type="protein sequence ID" value="KAK0643982.1"/>
    <property type="molecule type" value="Genomic_DNA"/>
</dbReference>
<dbReference type="InterPro" id="IPR002867">
    <property type="entry name" value="IBR_dom"/>
</dbReference>
<dbReference type="InterPro" id="IPR044066">
    <property type="entry name" value="TRIAD_supradom"/>
</dbReference>
<evidence type="ECO:0000259" key="11">
    <source>
        <dbReference type="PROSITE" id="PS50103"/>
    </source>
</evidence>
<dbReference type="PROSITE" id="PS50089">
    <property type="entry name" value="ZF_RING_2"/>
    <property type="match status" value="1"/>
</dbReference>
<dbReference type="InterPro" id="IPR013083">
    <property type="entry name" value="Znf_RING/FYVE/PHD"/>
</dbReference>
<keyword evidence="6" id="KW-0833">Ubl conjugation pathway</keyword>
<dbReference type="PROSITE" id="PS50103">
    <property type="entry name" value="ZF_C3H1"/>
    <property type="match status" value="2"/>
</dbReference>
<feature type="zinc finger region" description="C3H1-type" evidence="8">
    <location>
        <begin position="20"/>
        <end position="47"/>
    </location>
</feature>
<sequence length="843" mass="91359">MDRAITLPWRPAAAQAPKGWQANAPCKFFAQGKCRNGQACSFSHGVAPESCPPASTVQETPATSADAGEGDTRKQVQCRFYASGGCLKGVSCPFAHVDADGGVEGGGARDVDTPEMDEIEPEDTPDDWIREIGGAAVQFGDGAAVLKVSLQSDFSAVRIRMLPSNSDQAGVSKFLCDLGFEVSTDNIRVLPAGDQTHCAADVRVEDPSFAKRLFDAVDTKSAIKVDIVNAPMPNRSGFQRVECKKVYCSWHRPLRTVWLNFKTKKEASAAHSAFSSGSYKVCDATVKSHGVKGSPNAMNPQPWTVMLTEVPAGATKDDINQPIPPRMRPAHVELGKPSFVYDMATANALVKSKLMEIGALDWWEDAAKNGGKRAKARGRFRDEGVASKAAASLNGWTLPLGRGLKLRLDMQAIYSARFRVAERIFKVVKPVIDVQVPSWLAKHVFLTAYDVSRTNGHRVLRLEGESQVAVAEAKGALEKILAGEVAMDGTETIWTPAFAVNGGVFLKLKQMEETLGIAIVRNKRRSCLHLFGPPEKCKEAQPLLAKLAKEDTSTTHTIDLFDDQFTWARLGGFNEMRQALGRKVTFDSISTPKRIIVTGSEKDYLLALSMLATTTTTPTPTPDTAATLICPICFTPPEDPITTPCTHTYCTDCFEHFCSAGLTSTSLLCASSSCNTPLPLSSLQSHLPTPALEKLLSDSFTSYIRQRPSTFRYCGTPDCNQVYRVSSSATPGSEADMFTCPRCLTTVCTKCRDSHPGMTCAEHADIKSGGYAALEETKRKLGIKDCPRCKTSIEKIDGCNHVTCLGCQAHICWKCLGTFGSSRGCYDHLSLAHGGVFDRGYGM</sequence>
<keyword evidence="14" id="KW-1185">Reference proteome</keyword>
<dbReference type="SUPFAM" id="SSF90229">
    <property type="entry name" value="CCCH zinc finger"/>
    <property type="match status" value="2"/>
</dbReference>
<dbReference type="Proteomes" id="UP001174936">
    <property type="component" value="Unassembled WGS sequence"/>
</dbReference>
<dbReference type="AlphaFoldDB" id="A0AA39Y0Y4"/>
<feature type="domain" description="C3H1-type" evidence="11">
    <location>
        <begin position="20"/>
        <end position="47"/>
    </location>
</feature>
<dbReference type="Gene3D" id="3.30.40.10">
    <property type="entry name" value="Zinc/RING finger domain, C3HC4 (zinc finger)"/>
    <property type="match status" value="1"/>
</dbReference>
<evidence type="ECO:0000256" key="6">
    <source>
        <dbReference type="ARBA" id="ARBA00022786"/>
    </source>
</evidence>
<gene>
    <name evidence="13" type="ORF">B0T16DRAFT_416954</name>
</gene>
<dbReference type="CDD" id="cd20335">
    <property type="entry name" value="BRcat_RBR"/>
    <property type="match status" value="1"/>
</dbReference>
<comment type="pathway">
    <text evidence="1">Protein modification; protein ubiquitination.</text>
</comment>
<dbReference type="Pfam" id="PF22191">
    <property type="entry name" value="IBR_1"/>
    <property type="match status" value="1"/>
</dbReference>
<comment type="caution">
    <text evidence="13">The sequence shown here is derived from an EMBL/GenBank/DDBJ whole genome shotgun (WGS) entry which is preliminary data.</text>
</comment>
<feature type="region of interest" description="Disordered" evidence="9">
    <location>
        <begin position="50"/>
        <end position="70"/>
    </location>
</feature>
<evidence type="ECO:0000259" key="12">
    <source>
        <dbReference type="PROSITE" id="PS51873"/>
    </source>
</evidence>
<dbReference type="GO" id="GO:0043130">
    <property type="term" value="F:ubiquitin binding"/>
    <property type="evidence" value="ECO:0007669"/>
    <property type="project" value="TreeGrafter"/>
</dbReference>
<evidence type="ECO:0000256" key="4">
    <source>
        <dbReference type="ARBA" id="ARBA00022737"/>
    </source>
</evidence>
<dbReference type="GO" id="GO:0097039">
    <property type="term" value="P:protein linear polyubiquitination"/>
    <property type="evidence" value="ECO:0007669"/>
    <property type="project" value="TreeGrafter"/>
</dbReference>
<dbReference type="Pfam" id="PF01485">
    <property type="entry name" value="IBR"/>
    <property type="match status" value="1"/>
</dbReference>
<dbReference type="InterPro" id="IPR018957">
    <property type="entry name" value="Znf_C3HC4_RING-type"/>
</dbReference>